<evidence type="ECO:0000256" key="1">
    <source>
        <dbReference type="SAM" id="MobiDB-lite"/>
    </source>
</evidence>
<evidence type="ECO:0000313" key="3">
    <source>
        <dbReference type="EMBL" id="MCG2590104.1"/>
    </source>
</evidence>
<reference evidence="3" key="2">
    <citation type="submission" date="2024-05" db="EMBL/GenBank/DDBJ databases">
        <title>Rhodohalobacter halophilus gen. nov., sp. nov., a moderately halophilic member of the family Balneolaceae.</title>
        <authorList>
            <person name="Xia J."/>
        </authorList>
    </citation>
    <scope>NUCLEOTIDE SEQUENCE</scope>
    <source>
        <strain evidence="3">WB101</strain>
    </source>
</reference>
<evidence type="ECO:0000313" key="4">
    <source>
        <dbReference type="Proteomes" id="UP001165366"/>
    </source>
</evidence>
<dbReference type="SUPFAM" id="SSF48452">
    <property type="entry name" value="TPR-like"/>
    <property type="match status" value="1"/>
</dbReference>
<keyword evidence="4" id="KW-1185">Reference proteome</keyword>
<keyword evidence="2" id="KW-0732">Signal</keyword>
<feature type="signal peptide" evidence="2">
    <location>
        <begin position="1"/>
        <end position="29"/>
    </location>
</feature>
<feature type="region of interest" description="Disordered" evidence="1">
    <location>
        <begin position="571"/>
        <end position="592"/>
    </location>
</feature>
<organism evidence="3 4">
    <name type="scientific">Rhodohalobacter sulfatireducens</name>
    <dbReference type="NCBI Taxonomy" id="2911366"/>
    <lineage>
        <taxon>Bacteria</taxon>
        <taxon>Pseudomonadati</taxon>
        <taxon>Balneolota</taxon>
        <taxon>Balneolia</taxon>
        <taxon>Balneolales</taxon>
        <taxon>Balneolaceae</taxon>
        <taxon>Rhodohalobacter</taxon>
    </lineage>
</organism>
<proteinExistence type="predicted"/>
<dbReference type="Gene3D" id="1.25.40.390">
    <property type="match status" value="1"/>
</dbReference>
<reference evidence="3" key="1">
    <citation type="submission" date="2022-01" db="EMBL/GenBank/DDBJ databases">
        <authorList>
            <person name="Wang Y."/>
        </authorList>
    </citation>
    <scope>NUCLEOTIDE SEQUENCE</scope>
    <source>
        <strain evidence="3">WB101</strain>
    </source>
</reference>
<dbReference type="PROSITE" id="PS51257">
    <property type="entry name" value="PROKAR_LIPOPROTEIN"/>
    <property type="match status" value="1"/>
</dbReference>
<dbReference type="Proteomes" id="UP001165366">
    <property type="component" value="Unassembled WGS sequence"/>
</dbReference>
<accession>A0ABS9KGX9</accession>
<dbReference type="RefSeq" id="WP_237855461.1">
    <property type="nucleotide sequence ID" value="NZ_JAKLWS010000026.1"/>
</dbReference>
<protein>
    <submittedName>
        <fullName evidence="3">RagB/SusD family nutrient uptake outer membrane protein</fullName>
    </submittedName>
</protein>
<comment type="caution">
    <text evidence="3">The sequence shown here is derived from an EMBL/GenBank/DDBJ whole genome shotgun (WGS) entry which is preliminary data.</text>
</comment>
<sequence>MTYLNKLKFIVSLLIVALAISSCEDLSLADLDVENQNDPDRERALAEDADVQNLLAGSTADVFFEITNVYGVHMNGLSDQMTSTNAFFSFWDFAEEPRLRLNNRTTYADADVFYAPWSTFNSGVSTANTIIQQIEIDGQTLVVDGVDVSQKMLASAYFLRGISRGYLGAVYDQGYIVNPDTDLTQLETVSYTELINAGLADIEQAMTLADGVSDFTWDYLPTGDSWNIQQFKVIANSMAARIAASEARTASEAASMDWNRVLTYANAGLGGPNAADGGAMLDFTASGVGPFVFYNNLADWSGFLIAGGIDTGAGYLPTDLKVIKLLDNSYPANYPAAPDVLAPAESEDPRIGYYVYTTNFGFLNPTRNRSIFTNYWSIRMFGGNNWGQTGQPVVYMTSSEIEYLRAEANLMSGNAAEAATILNNSPFGTGTTTFSIDLPAVQNGYILAEEQSMSGGNTIAPDASVAEFQTALLTEYSVELYMIAGIGTEWFFMRRHDMLQAGTALHYPIPGQELEITGASYYTFGGAENTSEEGTADGANSWKQLLSSPAKTAGFSNMTQADSEMYGPKIFRKGEGGEINPTNVGPKPKRNF</sequence>
<evidence type="ECO:0000256" key="2">
    <source>
        <dbReference type="SAM" id="SignalP"/>
    </source>
</evidence>
<gene>
    <name evidence="3" type="ORF">L6773_16115</name>
</gene>
<feature type="chain" id="PRO_5045568894" evidence="2">
    <location>
        <begin position="30"/>
        <end position="592"/>
    </location>
</feature>
<dbReference type="EMBL" id="JAKLWS010000026">
    <property type="protein sequence ID" value="MCG2590104.1"/>
    <property type="molecule type" value="Genomic_DNA"/>
</dbReference>
<dbReference type="InterPro" id="IPR011990">
    <property type="entry name" value="TPR-like_helical_dom_sf"/>
</dbReference>
<name>A0ABS9KGX9_9BACT</name>